<feature type="region of interest" description="Disordered" evidence="1">
    <location>
        <begin position="230"/>
        <end position="294"/>
    </location>
</feature>
<feature type="compositionally biased region" description="Polar residues" evidence="1">
    <location>
        <begin position="103"/>
        <end position="113"/>
    </location>
</feature>
<dbReference type="Proteomes" id="UP000230002">
    <property type="component" value="Unassembled WGS sequence"/>
</dbReference>
<dbReference type="EMBL" id="AYKW01000018">
    <property type="protein sequence ID" value="PIL29765.1"/>
    <property type="molecule type" value="Genomic_DNA"/>
</dbReference>
<gene>
    <name evidence="2" type="ORF">GSI_07970</name>
</gene>
<evidence type="ECO:0000313" key="3">
    <source>
        <dbReference type="Proteomes" id="UP000230002"/>
    </source>
</evidence>
<reference evidence="2 3" key="1">
    <citation type="journal article" date="2015" name="Sci. Rep.">
        <title>Chromosome-level genome map provides insights into diverse defense mechanisms in the medicinal fungus Ganoderma sinense.</title>
        <authorList>
            <person name="Zhu Y."/>
            <person name="Xu J."/>
            <person name="Sun C."/>
            <person name="Zhou S."/>
            <person name="Xu H."/>
            <person name="Nelson D.R."/>
            <person name="Qian J."/>
            <person name="Song J."/>
            <person name="Luo H."/>
            <person name="Xiang L."/>
            <person name="Li Y."/>
            <person name="Xu Z."/>
            <person name="Ji A."/>
            <person name="Wang L."/>
            <person name="Lu S."/>
            <person name="Hayward A."/>
            <person name="Sun W."/>
            <person name="Li X."/>
            <person name="Schwartz D.C."/>
            <person name="Wang Y."/>
            <person name="Chen S."/>
        </authorList>
    </citation>
    <scope>NUCLEOTIDE SEQUENCE [LARGE SCALE GENOMIC DNA]</scope>
    <source>
        <strain evidence="2 3">ZZ0214-1</strain>
    </source>
</reference>
<dbReference type="OrthoDB" id="2107166at2759"/>
<sequence length="320" mass="35586">MSTARPVAHDRSARIVSPLTPVSRDLILAFDVWPESKPDEDVFVIDDEDELESDAEPEEERGSVASPSHREPTPPRTPDYSASVASLPRSVRSEAASAPDAETASQGEIQNTPGQPPKYFIRPDDTLLGISLRLGIDSCVLCRLNSLPPSTLRTTPHLLHTRVFLILPPSVRAPPPLTPAERALDEERKARLAIERAETRFQTMTKETDRDVAKAYIALANLPDHAEEYGDVKEYEKGKENDKGLRKRRGHSGESDPVGEGSTSLEGRAMDQYFDDADWESRERTGGRKVTIPSFPLAGSSRVVEKMAAGEQKPWWRWRN</sequence>
<keyword evidence="3" id="KW-1185">Reference proteome</keyword>
<dbReference type="AlphaFoldDB" id="A0A2G8S7P7"/>
<evidence type="ECO:0008006" key="4">
    <source>
        <dbReference type="Google" id="ProtNLM"/>
    </source>
</evidence>
<feature type="region of interest" description="Disordered" evidence="1">
    <location>
        <begin position="38"/>
        <end position="120"/>
    </location>
</feature>
<organism evidence="2 3">
    <name type="scientific">Ganoderma sinense ZZ0214-1</name>
    <dbReference type="NCBI Taxonomy" id="1077348"/>
    <lineage>
        <taxon>Eukaryota</taxon>
        <taxon>Fungi</taxon>
        <taxon>Dikarya</taxon>
        <taxon>Basidiomycota</taxon>
        <taxon>Agaricomycotina</taxon>
        <taxon>Agaricomycetes</taxon>
        <taxon>Polyporales</taxon>
        <taxon>Polyporaceae</taxon>
        <taxon>Ganoderma</taxon>
    </lineage>
</organism>
<feature type="compositionally biased region" description="Acidic residues" evidence="1">
    <location>
        <begin position="41"/>
        <end position="59"/>
    </location>
</feature>
<evidence type="ECO:0000256" key="1">
    <source>
        <dbReference type="SAM" id="MobiDB-lite"/>
    </source>
</evidence>
<evidence type="ECO:0000313" key="2">
    <source>
        <dbReference type="EMBL" id="PIL29765.1"/>
    </source>
</evidence>
<name>A0A2G8S7P7_9APHY</name>
<proteinExistence type="predicted"/>
<protein>
    <recommendedName>
        <fullName evidence="4">LysM domain-containing protein</fullName>
    </recommendedName>
</protein>
<feature type="compositionally biased region" description="Basic and acidic residues" evidence="1">
    <location>
        <begin position="230"/>
        <end position="244"/>
    </location>
</feature>
<accession>A0A2G8S7P7</accession>
<comment type="caution">
    <text evidence="2">The sequence shown here is derived from an EMBL/GenBank/DDBJ whole genome shotgun (WGS) entry which is preliminary data.</text>
</comment>